<organism evidence="13 14">
    <name type="scientific">Coprococcus catus</name>
    <dbReference type="NCBI Taxonomy" id="116085"/>
    <lineage>
        <taxon>Bacteria</taxon>
        <taxon>Bacillati</taxon>
        <taxon>Bacillota</taxon>
        <taxon>Clostridia</taxon>
        <taxon>Lachnospirales</taxon>
        <taxon>Lachnospiraceae</taxon>
        <taxon>Coprococcus</taxon>
    </lineage>
</organism>
<evidence type="ECO:0000256" key="9">
    <source>
        <dbReference type="ARBA" id="ARBA00025198"/>
    </source>
</evidence>
<comment type="similarity">
    <text evidence="11">Belongs to the ATPase B chain family.</text>
</comment>
<keyword evidence="8" id="KW-0066">ATP synthesis</keyword>
<evidence type="ECO:0000313" key="13">
    <source>
        <dbReference type="EMBL" id="RGB79043.1"/>
    </source>
</evidence>
<dbReference type="GO" id="GO:0045259">
    <property type="term" value="C:proton-transporting ATP synthase complex"/>
    <property type="evidence" value="ECO:0007669"/>
    <property type="project" value="UniProtKB-KW"/>
</dbReference>
<evidence type="ECO:0000256" key="6">
    <source>
        <dbReference type="ARBA" id="ARBA00023065"/>
    </source>
</evidence>
<dbReference type="InterPro" id="IPR002146">
    <property type="entry name" value="ATP_synth_b/b'su_bac/chlpt"/>
</dbReference>
<evidence type="ECO:0000256" key="11">
    <source>
        <dbReference type="RuleBase" id="RU003848"/>
    </source>
</evidence>
<evidence type="ECO:0000313" key="14">
    <source>
        <dbReference type="Proteomes" id="UP000260773"/>
    </source>
</evidence>
<evidence type="ECO:0000256" key="4">
    <source>
        <dbReference type="ARBA" id="ARBA00022781"/>
    </source>
</evidence>
<evidence type="ECO:0000256" key="3">
    <source>
        <dbReference type="ARBA" id="ARBA00022692"/>
    </source>
</evidence>
<comment type="subcellular location">
    <subcellularLocation>
        <location evidence="10">Endomembrane system</location>
        <topology evidence="10">Single-pass membrane protein</topology>
    </subcellularLocation>
</comment>
<reference evidence="13 14" key="1">
    <citation type="submission" date="2018-08" db="EMBL/GenBank/DDBJ databases">
        <title>A genome reference for cultivated species of the human gut microbiota.</title>
        <authorList>
            <person name="Zou Y."/>
            <person name="Xue W."/>
            <person name="Luo G."/>
        </authorList>
    </citation>
    <scope>NUCLEOTIDE SEQUENCE [LARGE SCALE GENOMIC DNA]</scope>
    <source>
        <strain evidence="13 14">AF45-17</strain>
    </source>
</reference>
<evidence type="ECO:0000256" key="1">
    <source>
        <dbReference type="ARBA" id="ARBA00022448"/>
    </source>
</evidence>
<evidence type="ECO:0000256" key="8">
    <source>
        <dbReference type="ARBA" id="ARBA00023310"/>
    </source>
</evidence>
<keyword evidence="1 11" id="KW-0813">Transport</keyword>
<evidence type="ECO:0000256" key="7">
    <source>
        <dbReference type="ARBA" id="ARBA00023136"/>
    </source>
</evidence>
<sequence length="97" mass="11578">MVELIVTAINVFILFFLIGYLVSDMLSGMLTKRQERIADDINTARMSKEEALALKNDYEHRLADFESERLIFLRIHAGKLHRWKREFCWMDSRRLTE</sequence>
<comment type="function">
    <text evidence="9">F(1)F(0) ATP synthase produces ATP from ADP in the presence of a proton or sodium gradient. F-type ATPases consist of two structural domains, F(1) containing the extramembraneous catalytic core and F(0) containing the membrane proton channel, linked together by a central stalk and a peripheral stalk. During catalysis, ATP synthesis in the catalytic domain of F(1) is coupled via a rotary mechanism of the central stalk subunits to proton translocation.</text>
</comment>
<evidence type="ECO:0000256" key="5">
    <source>
        <dbReference type="ARBA" id="ARBA00022989"/>
    </source>
</evidence>
<keyword evidence="6 11" id="KW-0406">Ion transport</keyword>
<protein>
    <submittedName>
        <fullName evidence="13">Uncharacterized protein</fullName>
    </submittedName>
</protein>
<dbReference type="Proteomes" id="UP000260773">
    <property type="component" value="Unassembled WGS sequence"/>
</dbReference>
<dbReference type="GO" id="GO:0015986">
    <property type="term" value="P:proton motive force-driven ATP synthesis"/>
    <property type="evidence" value="ECO:0007669"/>
    <property type="project" value="InterPro"/>
</dbReference>
<accession>A0A3E2TM71</accession>
<evidence type="ECO:0000256" key="10">
    <source>
        <dbReference type="ARBA" id="ARBA00037847"/>
    </source>
</evidence>
<gene>
    <name evidence="13" type="ORF">DW070_10505</name>
</gene>
<keyword evidence="2 11" id="KW-0138">CF(0)</keyword>
<keyword evidence="5 12" id="KW-1133">Transmembrane helix</keyword>
<comment type="caution">
    <text evidence="13">The sequence shown here is derived from an EMBL/GenBank/DDBJ whole genome shotgun (WGS) entry which is preliminary data.</text>
</comment>
<keyword evidence="4 11" id="KW-0375">Hydrogen ion transport</keyword>
<name>A0A3E2TM71_9FIRM</name>
<dbReference type="Pfam" id="PF00430">
    <property type="entry name" value="ATP-synt_B"/>
    <property type="match status" value="1"/>
</dbReference>
<dbReference type="EMBL" id="QVEP01000025">
    <property type="protein sequence ID" value="RGB79043.1"/>
    <property type="molecule type" value="Genomic_DNA"/>
</dbReference>
<feature type="transmembrane region" description="Helical" evidence="12">
    <location>
        <begin position="6"/>
        <end position="26"/>
    </location>
</feature>
<evidence type="ECO:0000256" key="2">
    <source>
        <dbReference type="ARBA" id="ARBA00022547"/>
    </source>
</evidence>
<keyword evidence="3 11" id="KW-0812">Transmembrane</keyword>
<dbReference type="GO" id="GO:0012505">
    <property type="term" value="C:endomembrane system"/>
    <property type="evidence" value="ECO:0007669"/>
    <property type="project" value="UniProtKB-SubCell"/>
</dbReference>
<dbReference type="CDD" id="cd06503">
    <property type="entry name" value="ATP-synt_Fo_b"/>
    <property type="match status" value="1"/>
</dbReference>
<evidence type="ECO:0000256" key="12">
    <source>
        <dbReference type="SAM" id="Phobius"/>
    </source>
</evidence>
<keyword evidence="7 12" id="KW-0472">Membrane</keyword>
<proteinExistence type="inferred from homology"/>
<dbReference type="GO" id="GO:0015078">
    <property type="term" value="F:proton transmembrane transporter activity"/>
    <property type="evidence" value="ECO:0007669"/>
    <property type="project" value="InterPro"/>
</dbReference>
<dbReference type="AlphaFoldDB" id="A0A3E2TM71"/>